<comment type="caution">
    <text evidence="3">The sequence shown here is derived from an EMBL/GenBank/DDBJ whole genome shotgun (WGS) entry which is preliminary data.</text>
</comment>
<dbReference type="Pfam" id="PF10021">
    <property type="entry name" value="PARG_cat_microb"/>
    <property type="match status" value="1"/>
</dbReference>
<dbReference type="AlphaFoldDB" id="A0A8H3J801"/>
<feature type="region of interest" description="Disordered" evidence="1">
    <location>
        <begin position="1"/>
        <end position="90"/>
    </location>
</feature>
<gene>
    <name evidence="3" type="ORF">IMSHALPRED_003666</name>
</gene>
<feature type="domain" description="Microbial-type PARG catalytic" evidence="2">
    <location>
        <begin position="141"/>
        <end position="231"/>
    </location>
</feature>
<proteinExistence type="predicted"/>
<feature type="compositionally biased region" description="Polar residues" evidence="1">
    <location>
        <begin position="46"/>
        <end position="69"/>
    </location>
</feature>
<organism evidence="3 4">
    <name type="scientific">Imshaugia aleurites</name>
    <dbReference type="NCBI Taxonomy" id="172621"/>
    <lineage>
        <taxon>Eukaryota</taxon>
        <taxon>Fungi</taxon>
        <taxon>Dikarya</taxon>
        <taxon>Ascomycota</taxon>
        <taxon>Pezizomycotina</taxon>
        <taxon>Lecanoromycetes</taxon>
        <taxon>OSLEUM clade</taxon>
        <taxon>Lecanoromycetidae</taxon>
        <taxon>Lecanorales</taxon>
        <taxon>Lecanorineae</taxon>
        <taxon>Parmeliaceae</taxon>
        <taxon>Imshaugia</taxon>
    </lineage>
</organism>
<dbReference type="SUPFAM" id="SSF52949">
    <property type="entry name" value="Macro domain-like"/>
    <property type="match status" value="1"/>
</dbReference>
<evidence type="ECO:0000259" key="2">
    <source>
        <dbReference type="Pfam" id="PF10021"/>
    </source>
</evidence>
<dbReference type="InterPro" id="IPR043472">
    <property type="entry name" value="Macro_dom-like"/>
</dbReference>
<evidence type="ECO:0000256" key="1">
    <source>
        <dbReference type="SAM" id="MobiDB-lite"/>
    </source>
</evidence>
<dbReference type="Proteomes" id="UP000664534">
    <property type="component" value="Unassembled WGS sequence"/>
</dbReference>
<dbReference type="EMBL" id="CAJPDT010000185">
    <property type="protein sequence ID" value="CAF9942416.1"/>
    <property type="molecule type" value="Genomic_DNA"/>
</dbReference>
<dbReference type="NCBIfam" id="TIGR02452">
    <property type="entry name" value="TIGR02452 family protein"/>
    <property type="match status" value="1"/>
</dbReference>
<dbReference type="Gene3D" id="3.40.220.10">
    <property type="entry name" value="Leucine Aminopeptidase, subunit E, domain 1"/>
    <property type="match status" value="1"/>
</dbReference>
<dbReference type="InterPro" id="IPR012664">
    <property type="entry name" value="CHP02452"/>
</dbReference>
<reference evidence="3" key="1">
    <citation type="submission" date="2021-03" db="EMBL/GenBank/DDBJ databases">
        <authorList>
            <person name="Tagirdzhanova G."/>
        </authorList>
    </citation>
    <scope>NUCLEOTIDE SEQUENCE</scope>
</reference>
<dbReference type="PANTHER" id="PTHR35596">
    <property type="entry name" value="DUF2263 DOMAIN-CONTAINING PROTEIN"/>
    <property type="match status" value="1"/>
</dbReference>
<evidence type="ECO:0000313" key="3">
    <source>
        <dbReference type="EMBL" id="CAF9942416.1"/>
    </source>
</evidence>
<name>A0A8H3J801_9LECA</name>
<dbReference type="OrthoDB" id="9985428at2759"/>
<dbReference type="InterPro" id="IPR019261">
    <property type="entry name" value="PARG_cat_microbial"/>
</dbReference>
<dbReference type="PANTHER" id="PTHR35596:SF1">
    <property type="entry name" value="MICROBIAL-TYPE PARG CATALYTIC DOMAIN-CONTAINING PROTEIN"/>
    <property type="match status" value="1"/>
</dbReference>
<sequence>MTNTGADPDPQDQKPKLYQSKLTSSFFRPKHGSRDDTTSPFFYKSVSETSNNQSDTAIFPQNESDSAKTPINLHPERRSNLARPPPSLKPTRSVMLAHTAAETKALLPNVLKTTSKAPADGILCHPGNLSRLGSRSCPRLPQTAIRVLNADTIDAAIDLSTPTVFHLPKKPVLVLNMANAHHSGGGWLHGSLAQEEAMCYRSSLSFTLKFKHYPIPEAGGIYSPTVVVIRENMSSGHGLKDLSKPDDLPVFSCVSVAAIRGPAVVKDAPGNERYKRTSDREYMKEKMRVVLRVAAVNGHRELVLGALGCGAFANPRGEVVGCWKEVFTESEFQGGWWEQIVFAVMESGGTKDGSDNFGVFYKGLNGMMV</sequence>
<accession>A0A8H3J801</accession>
<protein>
    <recommendedName>
        <fullName evidence="2">Microbial-type PARG catalytic domain-containing protein</fullName>
    </recommendedName>
</protein>
<evidence type="ECO:0000313" key="4">
    <source>
        <dbReference type="Proteomes" id="UP000664534"/>
    </source>
</evidence>
<keyword evidence="4" id="KW-1185">Reference proteome</keyword>